<protein>
    <recommendedName>
        <fullName evidence="3">SnoaL-like domain-containing protein</fullName>
    </recommendedName>
</protein>
<dbReference type="InterPro" id="IPR032710">
    <property type="entry name" value="NTF2-like_dom_sf"/>
</dbReference>
<dbReference type="SUPFAM" id="SSF54427">
    <property type="entry name" value="NTF2-like"/>
    <property type="match status" value="1"/>
</dbReference>
<keyword evidence="2" id="KW-1185">Reference proteome</keyword>
<dbReference type="STRING" id="180088.A0A1J8PV18"/>
<sequence length="161" mass="18019">MASDPFPQRLPTLDRLGVTDLPNVSPSEVASEWLDAFSAAITQSDVGAIVNLFLEDGFWKDVIALTWDLRTFEGRNDITKLLDARLAVTSFREIRLLEEPLCEPELRKLFPDLAWVRFCFGFITMHGKGTGVVYLVPLPDSTWKAYSLGTLARTCTVEVVP</sequence>
<gene>
    <name evidence="1" type="ORF">AZE42_07113</name>
</gene>
<organism evidence="1 2">
    <name type="scientific">Rhizopogon vesiculosus</name>
    <dbReference type="NCBI Taxonomy" id="180088"/>
    <lineage>
        <taxon>Eukaryota</taxon>
        <taxon>Fungi</taxon>
        <taxon>Dikarya</taxon>
        <taxon>Basidiomycota</taxon>
        <taxon>Agaricomycotina</taxon>
        <taxon>Agaricomycetes</taxon>
        <taxon>Agaricomycetidae</taxon>
        <taxon>Boletales</taxon>
        <taxon>Suillineae</taxon>
        <taxon>Rhizopogonaceae</taxon>
        <taxon>Rhizopogon</taxon>
    </lineage>
</organism>
<dbReference type="Proteomes" id="UP000183567">
    <property type="component" value="Unassembled WGS sequence"/>
</dbReference>
<name>A0A1J8PV18_9AGAM</name>
<accession>A0A1J8PV18</accession>
<evidence type="ECO:0000313" key="2">
    <source>
        <dbReference type="Proteomes" id="UP000183567"/>
    </source>
</evidence>
<comment type="caution">
    <text evidence="1">The sequence shown here is derived from an EMBL/GenBank/DDBJ whole genome shotgun (WGS) entry which is preliminary data.</text>
</comment>
<dbReference type="AlphaFoldDB" id="A0A1J8PV18"/>
<evidence type="ECO:0008006" key="3">
    <source>
        <dbReference type="Google" id="ProtNLM"/>
    </source>
</evidence>
<evidence type="ECO:0000313" key="1">
    <source>
        <dbReference type="EMBL" id="OJA11571.1"/>
    </source>
</evidence>
<proteinExistence type="predicted"/>
<dbReference type="EMBL" id="LVVM01005005">
    <property type="protein sequence ID" value="OJA11571.1"/>
    <property type="molecule type" value="Genomic_DNA"/>
</dbReference>
<dbReference type="OrthoDB" id="74360at2759"/>
<reference evidence="1 2" key="1">
    <citation type="submission" date="2016-03" db="EMBL/GenBank/DDBJ databases">
        <title>Comparative genomics of the ectomycorrhizal sister species Rhizopogon vinicolor and Rhizopogon vesiculosus (Basidiomycota: Boletales) reveals a divergence of the mating type B locus.</title>
        <authorList>
            <person name="Mujic A.B."/>
            <person name="Kuo A."/>
            <person name="Tritt A."/>
            <person name="Lipzen A."/>
            <person name="Chen C."/>
            <person name="Johnson J."/>
            <person name="Sharma A."/>
            <person name="Barry K."/>
            <person name="Grigoriev I.V."/>
            <person name="Spatafora J.W."/>
        </authorList>
    </citation>
    <scope>NUCLEOTIDE SEQUENCE [LARGE SCALE GENOMIC DNA]</scope>
    <source>
        <strain evidence="1 2">AM-OR11-056</strain>
    </source>
</reference>